<keyword evidence="2" id="KW-0813">Transport</keyword>
<dbReference type="Pfam" id="PF03610">
    <property type="entry name" value="EIIA-man"/>
    <property type="match status" value="1"/>
</dbReference>
<dbReference type="NCBIfam" id="TIGR00824">
    <property type="entry name" value="EIIA-man"/>
    <property type="match status" value="1"/>
</dbReference>
<evidence type="ECO:0000256" key="7">
    <source>
        <dbReference type="ARBA" id="ARBA00022683"/>
    </source>
</evidence>
<dbReference type="GO" id="GO:0016773">
    <property type="term" value="F:phosphotransferase activity, alcohol group as acceptor"/>
    <property type="evidence" value="ECO:0007669"/>
    <property type="project" value="InterPro"/>
</dbReference>
<evidence type="ECO:0000256" key="8">
    <source>
        <dbReference type="ARBA" id="ARBA00022777"/>
    </source>
</evidence>
<keyword evidence="7" id="KW-0598">Phosphotransferase system</keyword>
<evidence type="ECO:0000256" key="5">
    <source>
        <dbReference type="ARBA" id="ARBA00022597"/>
    </source>
</evidence>
<evidence type="ECO:0000313" key="10">
    <source>
        <dbReference type="EMBL" id="ADL02842.1"/>
    </source>
</evidence>
<sequence>MVTVIVASHGELADAFLKTSALLFGRQEQVFALGFYPGENISQFTQQMEQVLDSCNPDGYLILTDILGGSPYNVAAQIALSQPHVEVVAGVNLPLLLEVLQIREMLSLQTLTERIMNIKADTIVLLSGRLGEQQEILEELE</sequence>
<evidence type="ECO:0000256" key="4">
    <source>
        <dbReference type="ARBA" id="ARBA00022553"/>
    </source>
</evidence>
<dbReference type="InterPro" id="IPR036662">
    <property type="entry name" value="PTS_EIIA_man-typ_sf"/>
</dbReference>
<dbReference type="SUPFAM" id="SSF53062">
    <property type="entry name" value="PTS system fructose IIA component-like"/>
    <property type="match status" value="1"/>
</dbReference>
<evidence type="ECO:0000313" key="11">
    <source>
        <dbReference type="Proteomes" id="UP000001662"/>
    </source>
</evidence>
<dbReference type="OrthoDB" id="9799827at2"/>
<dbReference type="AlphaFoldDB" id="D9R1V1"/>
<dbReference type="InterPro" id="IPR033887">
    <property type="entry name" value="PTS_IIA_man"/>
</dbReference>
<dbReference type="PROSITE" id="PS51096">
    <property type="entry name" value="PTS_EIIA_TYPE_4"/>
    <property type="match status" value="1"/>
</dbReference>
<dbReference type="InterPro" id="IPR051471">
    <property type="entry name" value="Bacterial_PTS_sugar_comp"/>
</dbReference>
<dbReference type="Gene3D" id="3.40.50.510">
    <property type="entry name" value="Phosphotransferase system, mannose-type IIA component"/>
    <property type="match status" value="1"/>
</dbReference>
<dbReference type="STRING" id="610130.Closa_0202"/>
<organism evidence="10 11">
    <name type="scientific">Lacrimispora saccharolytica (strain ATCC 35040 / DSM 2544 / NRCC 2533 / WM1)</name>
    <name type="common">Clostridium saccharolyticum</name>
    <dbReference type="NCBI Taxonomy" id="610130"/>
    <lineage>
        <taxon>Bacteria</taxon>
        <taxon>Bacillati</taxon>
        <taxon>Bacillota</taxon>
        <taxon>Clostridia</taxon>
        <taxon>Lachnospirales</taxon>
        <taxon>Lachnospiraceae</taxon>
        <taxon>Lacrimispora</taxon>
    </lineage>
</organism>
<dbReference type="HOGENOM" id="CLU_123235_1_1_9"/>
<comment type="subcellular location">
    <subcellularLocation>
        <location evidence="1">Cytoplasm</location>
    </subcellularLocation>
</comment>
<protein>
    <submittedName>
        <fullName evidence="10">PTS system, mannose/fructose/sorbose family, IIA subunit</fullName>
    </submittedName>
</protein>
<dbReference type="PANTHER" id="PTHR33799">
    <property type="entry name" value="PTS PERMEASE-RELATED-RELATED"/>
    <property type="match status" value="1"/>
</dbReference>
<keyword evidence="5" id="KW-0762">Sugar transport</keyword>
<dbReference type="GO" id="GO:0005737">
    <property type="term" value="C:cytoplasm"/>
    <property type="evidence" value="ECO:0007669"/>
    <property type="project" value="UniProtKB-SubCell"/>
</dbReference>
<dbReference type="InterPro" id="IPR013789">
    <property type="entry name" value="PTS_EIIA_man"/>
</dbReference>
<evidence type="ECO:0000256" key="1">
    <source>
        <dbReference type="ARBA" id="ARBA00004496"/>
    </source>
</evidence>
<dbReference type="EMBL" id="CP002109">
    <property type="protein sequence ID" value="ADL02842.1"/>
    <property type="molecule type" value="Genomic_DNA"/>
</dbReference>
<dbReference type="Proteomes" id="UP000001662">
    <property type="component" value="Chromosome"/>
</dbReference>
<reference evidence="10" key="1">
    <citation type="submission" date="2010-07" db="EMBL/GenBank/DDBJ databases">
        <title>Complete sequence of Clostridium saccharolyticum WM1.</title>
        <authorList>
            <consortium name="US DOE Joint Genome Institute"/>
            <person name="Lucas S."/>
            <person name="Copeland A."/>
            <person name="Lapidus A."/>
            <person name="Cheng J.-F."/>
            <person name="Bruce D."/>
            <person name="Goodwin L."/>
            <person name="Pitluck S."/>
            <person name="Chertkov O."/>
            <person name="Detter J.C."/>
            <person name="Han C."/>
            <person name="Tapia R."/>
            <person name="Land M."/>
            <person name="Hauser L."/>
            <person name="Chang Y.-J."/>
            <person name="Jeffries C."/>
            <person name="Kyrpides N."/>
            <person name="Ivanova N."/>
            <person name="Mikhailova N."/>
            <person name="Mouttaki H."/>
            <person name="Lin L."/>
            <person name="Zhou J."/>
            <person name="Hemme C.L."/>
            <person name="Woyke T."/>
        </authorList>
    </citation>
    <scope>NUCLEOTIDE SEQUENCE [LARGE SCALE GENOMIC DNA]</scope>
    <source>
        <strain evidence="10">WM1</strain>
    </source>
</reference>
<keyword evidence="4" id="KW-0597">Phosphoprotein</keyword>
<keyword evidence="3" id="KW-0963">Cytoplasm</keyword>
<dbReference type="GO" id="GO:0016301">
    <property type="term" value="F:kinase activity"/>
    <property type="evidence" value="ECO:0007669"/>
    <property type="project" value="UniProtKB-KW"/>
</dbReference>
<keyword evidence="11" id="KW-1185">Reference proteome</keyword>
<dbReference type="eggNOG" id="COG2893">
    <property type="taxonomic scope" value="Bacteria"/>
</dbReference>
<evidence type="ECO:0000256" key="3">
    <source>
        <dbReference type="ARBA" id="ARBA00022490"/>
    </source>
</evidence>
<keyword evidence="8" id="KW-0418">Kinase</keyword>
<feature type="domain" description="PTS EIIA type-4" evidence="9">
    <location>
        <begin position="1"/>
        <end position="123"/>
    </location>
</feature>
<name>D9R1V1_LACSW</name>
<dbReference type="CDD" id="cd00006">
    <property type="entry name" value="PTS_IIA_man"/>
    <property type="match status" value="1"/>
</dbReference>
<dbReference type="GO" id="GO:0016020">
    <property type="term" value="C:membrane"/>
    <property type="evidence" value="ECO:0007669"/>
    <property type="project" value="InterPro"/>
</dbReference>
<keyword evidence="6" id="KW-0808">Transferase</keyword>
<dbReference type="PaxDb" id="610130-Closa_0202"/>
<dbReference type="InterPro" id="IPR004701">
    <property type="entry name" value="PTS_EIIA_man-typ"/>
</dbReference>
<gene>
    <name evidence="10" type="ordered locus">Closa_0202</name>
</gene>
<accession>D9R1V1</accession>
<dbReference type="RefSeq" id="WP_013270942.1">
    <property type="nucleotide sequence ID" value="NC_014376.1"/>
</dbReference>
<evidence type="ECO:0000256" key="6">
    <source>
        <dbReference type="ARBA" id="ARBA00022679"/>
    </source>
</evidence>
<evidence type="ECO:0000259" key="9">
    <source>
        <dbReference type="PROSITE" id="PS51096"/>
    </source>
</evidence>
<dbReference type="KEGG" id="csh:Closa_0202"/>
<evidence type="ECO:0000256" key="2">
    <source>
        <dbReference type="ARBA" id="ARBA00022448"/>
    </source>
</evidence>
<dbReference type="PANTHER" id="PTHR33799:SF1">
    <property type="entry name" value="PTS SYSTEM MANNOSE-SPECIFIC EIIAB COMPONENT-RELATED"/>
    <property type="match status" value="1"/>
</dbReference>
<proteinExistence type="predicted"/>
<dbReference type="GO" id="GO:0009401">
    <property type="term" value="P:phosphoenolpyruvate-dependent sugar phosphotransferase system"/>
    <property type="evidence" value="ECO:0007669"/>
    <property type="project" value="UniProtKB-KW"/>
</dbReference>